<dbReference type="PANTHER" id="PTHR22803">
    <property type="entry name" value="MANNOSE, PHOSPHOLIPASE, LECTIN RECEPTOR RELATED"/>
    <property type="match status" value="1"/>
</dbReference>
<feature type="signal peptide" evidence="1">
    <location>
        <begin position="1"/>
        <end position="24"/>
    </location>
</feature>
<accession>A0A8W8M146</accession>
<keyword evidence="5" id="KW-1185">Reference proteome</keyword>
<dbReference type="InterPro" id="IPR003609">
    <property type="entry name" value="Pan_app"/>
</dbReference>
<sequence length="239" mass="26561">MCCYEVGGVLCRVFGMTILLAASGAHVTERSFKQVEHADLEELYSNALQNVSVHSLATCSTLCSQNVDCKSYAWTNYSSQCSLLSEDVRRTSFYPLIPPDIAVYTTFYSDCSEFEYEAMTGMSGLCYKAYTDYQSYSETQSICQNDGGNLVRIPTLTKHAAILQVMNLKSSKEIYIDGTNIPYGSWRLSDGSPMFLNWRSGEPTGGGGENCVIMFDDGTYNDVFCTALIPFICERQLNV</sequence>
<dbReference type="Gene3D" id="3.10.100.10">
    <property type="entry name" value="Mannose-Binding Protein A, subunit A"/>
    <property type="match status" value="1"/>
</dbReference>
<dbReference type="CDD" id="cd00037">
    <property type="entry name" value="CLECT"/>
    <property type="match status" value="1"/>
</dbReference>
<evidence type="ECO:0000256" key="1">
    <source>
        <dbReference type="SAM" id="SignalP"/>
    </source>
</evidence>
<dbReference type="AlphaFoldDB" id="A0A8W8M146"/>
<dbReference type="Proteomes" id="UP000005408">
    <property type="component" value="Unassembled WGS sequence"/>
</dbReference>
<dbReference type="PROSITE" id="PS50948">
    <property type="entry name" value="PAN"/>
    <property type="match status" value="1"/>
</dbReference>
<feature type="domain" description="C-type lectin" evidence="2">
    <location>
        <begin position="122"/>
        <end position="234"/>
    </location>
</feature>
<dbReference type="SMART" id="SM00034">
    <property type="entry name" value="CLECT"/>
    <property type="match status" value="1"/>
</dbReference>
<evidence type="ECO:0000259" key="3">
    <source>
        <dbReference type="PROSITE" id="PS50948"/>
    </source>
</evidence>
<organism evidence="4 5">
    <name type="scientific">Magallana gigas</name>
    <name type="common">Pacific oyster</name>
    <name type="synonym">Crassostrea gigas</name>
    <dbReference type="NCBI Taxonomy" id="29159"/>
    <lineage>
        <taxon>Eukaryota</taxon>
        <taxon>Metazoa</taxon>
        <taxon>Spiralia</taxon>
        <taxon>Lophotrochozoa</taxon>
        <taxon>Mollusca</taxon>
        <taxon>Bivalvia</taxon>
        <taxon>Autobranchia</taxon>
        <taxon>Pteriomorphia</taxon>
        <taxon>Ostreida</taxon>
        <taxon>Ostreoidea</taxon>
        <taxon>Ostreidae</taxon>
        <taxon>Magallana</taxon>
    </lineage>
</organism>
<dbReference type="InterPro" id="IPR016187">
    <property type="entry name" value="CTDL_fold"/>
</dbReference>
<dbReference type="SUPFAM" id="SSF56436">
    <property type="entry name" value="C-type lectin-like"/>
    <property type="match status" value="1"/>
</dbReference>
<dbReference type="SUPFAM" id="SSF57414">
    <property type="entry name" value="Hairpin loop containing domain-like"/>
    <property type="match status" value="1"/>
</dbReference>
<dbReference type="SMART" id="SM00473">
    <property type="entry name" value="PAN_AP"/>
    <property type="match status" value="1"/>
</dbReference>
<dbReference type="InterPro" id="IPR050111">
    <property type="entry name" value="C-type_lectin/snaclec_domain"/>
</dbReference>
<proteinExistence type="predicted"/>
<reference evidence="4" key="1">
    <citation type="submission" date="2022-08" db="UniProtKB">
        <authorList>
            <consortium name="EnsemblMetazoa"/>
        </authorList>
    </citation>
    <scope>IDENTIFICATION</scope>
    <source>
        <strain evidence="4">05x7-T-G4-1.051#20</strain>
    </source>
</reference>
<evidence type="ECO:0000313" key="5">
    <source>
        <dbReference type="Proteomes" id="UP000005408"/>
    </source>
</evidence>
<keyword evidence="1" id="KW-0732">Signal</keyword>
<dbReference type="InterPro" id="IPR001304">
    <property type="entry name" value="C-type_lectin-like"/>
</dbReference>
<dbReference type="EnsemblMetazoa" id="G30086.1">
    <property type="protein sequence ID" value="G30086.1:cds"/>
    <property type="gene ID" value="G30086"/>
</dbReference>
<protein>
    <submittedName>
        <fullName evidence="4">Uncharacterized protein</fullName>
    </submittedName>
</protein>
<dbReference type="PROSITE" id="PS50041">
    <property type="entry name" value="C_TYPE_LECTIN_2"/>
    <property type="match status" value="1"/>
</dbReference>
<feature type="domain" description="Apple" evidence="3">
    <location>
        <begin position="27"/>
        <end position="111"/>
    </location>
</feature>
<dbReference type="Gene3D" id="3.50.4.10">
    <property type="entry name" value="Hepatocyte Growth Factor"/>
    <property type="match status" value="1"/>
</dbReference>
<evidence type="ECO:0000259" key="2">
    <source>
        <dbReference type="PROSITE" id="PS50041"/>
    </source>
</evidence>
<evidence type="ECO:0000313" key="4">
    <source>
        <dbReference type="EnsemblMetazoa" id="G30086.1:cds"/>
    </source>
</evidence>
<dbReference type="InterPro" id="IPR016186">
    <property type="entry name" value="C-type_lectin-like/link_sf"/>
</dbReference>
<dbReference type="Pfam" id="PF00024">
    <property type="entry name" value="PAN_1"/>
    <property type="match status" value="1"/>
</dbReference>
<feature type="chain" id="PRO_5036453248" evidence="1">
    <location>
        <begin position="25"/>
        <end position="239"/>
    </location>
</feature>
<dbReference type="Pfam" id="PF00059">
    <property type="entry name" value="Lectin_C"/>
    <property type="match status" value="1"/>
</dbReference>
<name>A0A8W8M146_MAGGI</name>